<proteinExistence type="predicted"/>
<feature type="domain" description="AB hydrolase-1" evidence="1">
    <location>
        <begin position="199"/>
        <end position="438"/>
    </location>
</feature>
<gene>
    <name evidence="2" type="ORF">PV04_01985</name>
</gene>
<dbReference type="InterPro" id="IPR029058">
    <property type="entry name" value="AB_hydrolase_fold"/>
</dbReference>
<sequence>MQVAGRNSATMESASIDFHLSEESIRSAIANLNEDVEFKATTSSIGNQVNLAIQVSDFKTATCFEVTAGRICIANPGSEPQFILKAQPEHWQQFFAPVPKRPFQTFWGMIRVLGRPAGVEVLGDQDAFTKHARTWRIVLDRIREAVNGRQASLSQREEYTSEDETDDDSIIGHYTWLTLPPLGKCKIFYEISGQGSQPILFLHTAGSDSRQYHSIMLNKDLQTKYKMYAFDLPGHGRSFPGEKQYPLSYANSEDFYISCIRSFLDKLSIRRSIVTGASMGGQVCLAVALRAKELDVRGVIPCEACDFIPSAAGSSIYSLQGDEAILNAERVCGMISPTSPEIYKRLNWWLYSAQASRIFPGDLKFYFDGWDGRQRMHLVDTEECPIYMLTGEYDYSCSVEMSRATAEKIQGGEKGSYVVFEAMDGLGHFPFSEDPVRFMPYFKRALEFIAAKSRA</sequence>
<dbReference type="PANTHER" id="PTHR43194:SF2">
    <property type="entry name" value="PEROXISOMAL MEMBRANE PROTEIN LPX1"/>
    <property type="match status" value="1"/>
</dbReference>
<evidence type="ECO:0000313" key="2">
    <source>
        <dbReference type="EMBL" id="KIW73905.1"/>
    </source>
</evidence>
<dbReference type="Proteomes" id="UP000054266">
    <property type="component" value="Unassembled WGS sequence"/>
</dbReference>
<dbReference type="STRING" id="5601.A0A0D2G537"/>
<dbReference type="EMBL" id="KN846956">
    <property type="protein sequence ID" value="KIW73905.1"/>
    <property type="molecule type" value="Genomic_DNA"/>
</dbReference>
<dbReference type="AlphaFoldDB" id="A0A0D2G537"/>
<evidence type="ECO:0000313" key="3">
    <source>
        <dbReference type="Proteomes" id="UP000054266"/>
    </source>
</evidence>
<accession>A0A0D2G537</accession>
<dbReference type="PANTHER" id="PTHR43194">
    <property type="entry name" value="HYDROLASE ALPHA/BETA FOLD FAMILY"/>
    <property type="match status" value="1"/>
</dbReference>
<keyword evidence="3" id="KW-1185">Reference proteome</keyword>
<name>A0A0D2G537_9EURO</name>
<evidence type="ECO:0000259" key="1">
    <source>
        <dbReference type="Pfam" id="PF12697"/>
    </source>
</evidence>
<dbReference type="Gene3D" id="3.40.50.1820">
    <property type="entry name" value="alpha/beta hydrolase"/>
    <property type="match status" value="1"/>
</dbReference>
<reference evidence="2 3" key="1">
    <citation type="submission" date="2015-01" db="EMBL/GenBank/DDBJ databases">
        <title>The Genome Sequence of Capronia semiimmersa CBS27337.</title>
        <authorList>
            <consortium name="The Broad Institute Genomics Platform"/>
            <person name="Cuomo C."/>
            <person name="de Hoog S."/>
            <person name="Gorbushina A."/>
            <person name="Stielow B."/>
            <person name="Teixiera M."/>
            <person name="Abouelleil A."/>
            <person name="Chapman S.B."/>
            <person name="Priest M."/>
            <person name="Young S.K."/>
            <person name="Wortman J."/>
            <person name="Nusbaum C."/>
            <person name="Birren B."/>
        </authorList>
    </citation>
    <scope>NUCLEOTIDE SEQUENCE [LARGE SCALE GENOMIC DNA]</scope>
    <source>
        <strain evidence="2 3">CBS 27337</strain>
    </source>
</reference>
<dbReference type="HOGENOM" id="CLU_020336_5_0_1"/>
<dbReference type="SUPFAM" id="SSF53474">
    <property type="entry name" value="alpha/beta-Hydrolases"/>
    <property type="match status" value="1"/>
</dbReference>
<dbReference type="Pfam" id="PF12697">
    <property type="entry name" value="Abhydrolase_6"/>
    <property type="match status" value="1"/>
</dbReference>
<organism evidence="2 3">
    <name type="scientific">Phialophora macrospora</name>
    <dbReference type="NCBI Taxonomy" id="1851006"/>
    <lineage>
        <taxon>Eukaryota</taxon>
        <taxon>Fungi</taxon>
        <taxon>Dikarya</taxon>
        <taxon>Ascomycota</taxon>
        <taxon>Pezizomycotina</taxon>
        <taxon>Eurotiomycetes</taxon>
        <taxon>Chaetothyriomycetidae</taxon>
        <taxon>Chaetothyriales</taxon>
        <taxon>Herpotrichiellaceae</taxon>
        <taxon>Phialophora</taxon>
    </lineage>
</organism>
<dbReference type="InterPro" id="IPR050228">
    <property type="entry name" value="Carboxylesterase_BioH"/>
</dbReference>
<protein>
    <recommendedName>
        <fullName evidence="1">AB hydrolase-1 domain-containing protein</fullName>
    </recommendedName>
</protein>
<dbReference type="InterPro" id="IPR000073">
    <property type="entry name" value="AB_hydrolase_1"/>
</dbReference>